<comment type="caution">
    <text evidence="5">The sequence shown here is derived from an EMBL/GenBank/DDBJ whole genome shotgun (WGS) entry which is preliminary data.</text>
</comment>
<dbReference type="PANTHER" id="PTHR37469:SF2">
    <property type="entry name" value="CELLOBIONIC ACID PHOSPHORYLASE"/>
    <property type="match status" value="1"/>
</dbReference>
<reference evidence="5 6" key="1">
    <citation type="journal article" date="2015" name="MBio">
        <title>Genome-Resolved Metagenomic Analysis Reveals Roles for Candidate Phyla and Other Microbial Community Members in Biogeochemical Transformations in Oil Reservoirs.</title>
        <authorList>
            <person name="Hu P."/>
            <person name="Tom L."/>
            <person name="Singh A."/>
            <person name="Thomas B.C."/>
            <person name="Baker B.J."/>
            <person name="Piceno Y.M."/>
            <person name="Andersen G.L."/>
            <person name="Banfield J.F."/>
        </authorList>
    </citation>
    <scope>NUCLEOTIDE SEQUENCE [LARGE SCALE GENOMIC DNA]</scope>
    <source>
        <strain evidence="5">46_26</strain>
    </source>
</reference>
<dbReference type="GO" id="GO:0005975">
    <property type="term" value="P:carbohydrate metabolic process"/>
    <property type="evidence" value="ECO:0007669"/>
    <property type="project" value="InterPro"/>
</dbReference>
<dbReference type="SUPFAM" id="SSF48208">
    <property type="entry name" value="Six-hairpin glycosidases"/>
    <property type="match status" value="1"/>
</dbReference>
<gene>
    <name evidence="5" type="ORF">XD57_0777</name>
</gene>
<dbReference type="Gene3D" id="2.60.420.10">
    <property type="entry name" value="Maltose phosphorylase, domain 3"/>
    <property type="match status" value="1"/>
</dbReference>
<dbReference type="InterPro" id="IPR010383">
    <property type="entry name" value="Glyco_hydrolase_94_b-supersand"/>
</dbReference>
<dbReference type="Proteomes" id="UP000058636">
    <property type="component" value="Unassembled WGS sequence"/>
</dbReference>
<dbReference type="PANTHER" id="PTHR37469">
    <property type="entry name" value="CELLOBIONIC ACID PHOSPHORYLASE-RELATED"/>
    <property type="match status" value="1"/>
</dbReference>
<dbReference type="InterPro" id="IPR008928">
    <property type="entry name" value="6-hairpin_glycosidase_sf"/>
</dbReference>
<dbReference type="InterPro" id="IPR012341">
    <property type="entry name" value="6hp_glycosidase-like_sf"/>
</dbReference>
<evidence type="ECO:0000313" key="6">
    <source>
        <dbReference type="Proteomes" id="UP000058636"/>
    </source>
</evidence>
<evidence type="ECO:0000259" key="4">
    <source>
        <dbReference type="Pfam" id="PF17167"/>
    </source>
</evidence>
<dbReference type="AlphaFoldDB" id="A0A101ER69"/>
<evidence type="ECO:0000259" key="3">
    <source>
        <dbReference type="Pfam" id="PF06165"/>
    </source>
</evidence>
<keyword evidence="2 5" id="KW-0808">Transferase</keyword>
<sequence>MYFKTKYGYFNEEGDYIITNVLTPAPWVNILTNGRYGAVYSQAGSGYSFYIDASESMLTRWVQDLVKDDYGKYFYIKNKETNEIFSVTYQPMKRDPSYYSVIFSPGRVQYIASFEEFDTNMIVFVPQDLDVEVIRITLKNKTKKPLKLSLFSYFELNMGTVSDVHREFHKLFFETHFSNNFLINRKYMWTAGTRPWNDSYPYILFHGASHKVVSFESDKRKFLGLYGDLKSPQAVLEGTCKNSEGRNIDAINSLHVDIELVDEETIYFFIGVAKSEEDLTRTFELLRDDSFVETSYRNTLNYWKNLLENFKVNVPDKDIEFLLNKWLPYQAIAGRLMARTAYYQIGGAYGFRDQLQDSLAALWLDPSITKRQILFHASHQYKDGKVQHWWTPLSNRVPSERWSDDLLWLPFVVCEYIEHTGDREILKEEVPFLEDEKATLKEHCLRSIESVLSTRSERGIPLILHGDWNDGLNGVGAKGKGESFWLAEFLYFIINRVLDLFELSEEERTWLIKSRDELKKAFNEFAWNGKWFNRATKDDRSVLGGLEDSRIFLNPQNWAVISDISDKEKCERAIENVKEKLITDYGPLLLFPPFLEVDPDIGYITRYAPGTRENGGVYTHAATWTLWTAWKLKDHILAEKVYQTISPVLRSFKDPDVYSAEPYVTPGNSNGPFSKEEGKAGWTWYTGSAAWLYRLLIERYLGIKPTTKGILFSPVSEKRWKEATFKLRVRGGEYEIKIVNPESKPLWNFTKIIFNGQELKDNLIPYLSGTNYVEVIY</sequence>
<dbReference type="InterPro" id="IPR052047">
    <property type="entry name" value="GH94_Enzymes"/>
</dbReference>
<evidence type="ECO:0000313" key="5">
    <source>
        <dbReference type="EMBL" id="KUK23119.1"/>
    </source>
</evidence>
<feature type="domain" description="Glycosyl hydrolase 94 supersandwich" evidence="3">
    <location>
        <begin position="16"/>
        <end position="284"/>
    </location>
</feature>
<dbReference type="PATRIC" id="fig|93930.3.peg.1629"/>
<dbReference type="EMBL" id="LGFG01000050">
    <property type="protein sequence ID" value="KUK23119.1"/>
    <property type="molecule type" value="Genomic_DNA"/>
</dbReference>
<dbReference type="InterPro" id="IPR011013">
    <property type="entry name" value="Gal_mutarotase_sf_dom"/>
</dbReference>
<dbReference type="GO" id="GO:0016757">
    <property type="term" value="F:glycosyltransferase activity"/>
    <property type="evidence" value="ECO:0007669"/>
    <property type="project" value="UniProtKB-KW"/>
</dbReference>
<dbReference type="Gene3D" id="1.50.10.10">
    <property type="match status" value="1"/>
</dbReference>
<keyword evidence="1" id="KW-0328">Glycosyltransferase</keyword>
<dbReference type="Pfam" id="PF06165">
    <property type="entry name" value="GH94_b-supersand"/>
    <property type="match status" value="1"/>
</dbReference>
<dbReference type="Gene3D" id="2.70.98.40">
    <property type="entry name" value="Glycoside hydrolase, family 65, N-terminal domain"/>
    <property type="match status" value="1"/>
</dbReference>
<proteinExistence type="predicted"/>
<dbReference type="InterPro" id="IPR033432">
    <property type="entry name" value="GH94_catalytic"/>
</dbReference>
<dbReference type="SMART" id="SM01068">
    <property type="entry name" value="CBM_X"/>
    <property type="match status" value="1"/>
</dbReference>
<protein>
    <submittedName>
        <fullName evidence="5">Glycosyltransferase 36</fullName>
    </submittedName>
</protein>
<name>A0A101ER69_9THEM</name>
<accession>A0A101ER69</accession>
<evidence type="ECO:0000256" key="1">
    <source>
        <dbReference type="ARBA" id="ARBA00022676"/>
    </source>
</evidence>
<dbReference type="Pfam" id="PF17167">
    <property type="entry name" value="Glyco_hydro_94"/>
    <property type="match status" value="1"/>
</dbReference>
<organism evidence="5 6">
    <name type="scientific">Thermotoga petrophila</name>
    <dbReference type="NCBI Taxonomy" id="93929"/>
    <lineage>
        <taxon>Bacteria</taxon>
        <taxon>Thermotogati</taxon>
        <taxon>Thermotogota</taxon>
        <taxon>Thermotogae</taxon>
        <taxon>Thermotogales</taxon>
        <taxon>Thermotogaceae</taxon>
        <taxon>Thermotoga</taxon>
    </lineage>
</organism>
<dbReference type="SUPFAM" id="SSF74650">
    <property type="entry name" value="Galactose mutarotase-like"/>
    <property type="match status" value="1"/>
</dbReference>
<dbReference type="GO" id="GO:0030246">
    <property type="term" value="F:carbohydrate binding"/>
    <property type="evidence" value="ECO:0007669"/>
    <property type="project" value="InterPro"/>
</dbReference>
<feature type="domain" description="Glycosyl hydrolase 94 catalytic" evidence="4">
    <location>
        <begin position="302"/>
        <end position="702"/>
    </location>
</feature>
<dbReference type="InterPro" id="IPR037018">
    <property type="entry name" value="GH65_N"/>
</dbReference>
<evidence type="ECO:0000256" key="2">
    <source>
        <dbReference type="ARBA" id="ARBA00022679"/>
    </source>
</evidence>